<name>A0A699U8E5_TANCI</name>
<organism evidence="2">
    <name type="scientific">Tanacetum cinerariifolium</name>
    <name type="common">Dalmatian daisy</name>
    <name type="synonym">Chrysanthemum cinerariifolium</name>
    <dbReference type="NCBI Taxonomy" id="118510"/>
    <lineage>
        <taxon>Eukaryota</taxon>
        <taxon>Viridiplantae</taxon>
        <taxon>Streptophyta</taxon>
        <taxon>Embryophyta</taxon>
        <taxon>Tracheophyta</taxon>
        <taxon>Spermatophyta</taxon>
        <taxon>Magnoliopsida</taxon>
        <taxon>eudicotyledons</taxon>
        <taxon>Gunneridae</taxon>
        <taxon>Pentapetalae</taxon>
        <taxon>asterids</taxon>
        <taxon>campanulids</taxon>
        <taxon>Asterales</taxon>
        <taxon>Asteraceae</taxon>
        <taxon>Asteroideae</taxon>
        <taxon>Anthemideae</taxon>
        <taxon>Anthemidinae</taxon>
        <taxon>Tanacetum</taxon>
    </lineage>
</organism>
<evidence type="ECO:0000256" key="1">
    <source>
        <dbReference type="SAM" id="MobiDB-lite"/>
    </source>
</evidence>
<accession>A0A699U8E5</accession>
<feature type="non-terminal residue" evidence="2">
    <location>
        <position position="1"/>
    </location>
</feature>
<feature type="compositionally biased region" description="Basic and acidic residues" evidence="1">
    <location>
        <begin position="85"/>
        <end position="105"/>
    </location>
</feature>
<gene>
    <name evidence="2" type="ORF">Tci_890222</name>
</gene>
<feature type="region of interest" description="Disordered" evidence="1">
    <location>
        <begin position="77"/>
        <end position="105"/>
    </location>
</feature>
<comment type="caution">
    <text evidence="2">The sequence shown here is derived from an EMBL/GenBank/DDBJ whole genome shotgun (WGS) entry which is preliminary data.</text>
</comment>
<sequence>HDSTPGDHTNCRGQGIYYTRGLRSLDRIESGSPFKVSYSLGAGGSGRQAQMAETLQVMGDMRRQTGDMHAKLLALRGQPRRARQLRGDARVPNHQDAPRDADSHV</sequence>
<proteinExistence type="predicted"/>
<dbReference type="EMBL" id="BKCJ011306260">
    <property type="protein sequence ID" value="GFD18253.1"/>
    <property type="molecule type" value="Genomic_DNA"/>
</dbReference>
<protein>
    <submittedName>
        <fullName evidence="2">Uncharacterized protein</fullName>
    </submittedName>
</protein>
<dbReference type="AlphaFoldDB" id="A0A699U8E5"/>
<reference evidence="2" key="1">
    <citation type="journal article" date="2019" name="Sci. Rep.">
        <title>Draft genome of Tanacetum cinerariifolium, the natural source of mosquito coil.</title>
        <authorList>
            <person name="Yamashiro T."/>
            <person name="Shiraishi A."/>
            <person name="Satake H."/>
            <person name="Nakayama K."/>
        </authorList>
    </citation>
    <scope>NUCLEOTIDE SEQUENCE</scope>
</reference>
<evidence type="ECO:0000313" key="2">
    <source>
        <dbReference type="EMBL" id="GFD18253.1"/>
    </source>
</evidence>